<organism evidence="1 2">
    <name type="scientific">Actinoplanes digitatis</name>
    <dbReference type="NCBI Taxonomy" id="1868"/>
    <lineage>
        <taxon>Bacteria</taxon>
        <taxon>Bacillati</taxon>
        <taxon>Actinomycetota</taxon>
        <taxon>Actinomycetes</taxon>
        <taxon>Micromonosporales</taxon>
        <taxon>Micromonosporaceae</taxon>
        <taxon>Actinoplanes</taxon>
    </lineage>
</organism>
<proteinExistence type="predicted"/>
<accession>A0A7W7I1D7</accession>
<comment type="caution">
    <text evidence="1">The sequence shown here is derived from an EMBL/GenBank/DDBJ whole genome shotgun (WGS) entry which is preliminary data.</text>
</comment>
<protein>
    <submittedName>
        <fullName evidence="1">Uncharacterized protein</fullName>
    </submittedName>
</protein>
<dbReference type="EMBL" id="JACHNH010000001">
    <property type="protein sequence ID" value="MBB4764582.1"/>
    <property type="molecule type" value="Genomic_DNA"/>
</dbReference>
<evidence type="ECO:0000313" key="2">
    <source>
        <dbReference type="Proteomes" id="UP000578112"/>
    </source>
</evidence>
<evidence type="ECO:0000313" key="1">
    <source>
        <dbReference type="EMBL" id="MBB4764582.1"/>
    </source>
</evidence>
<dbReference type="AlphaFoldDB" id="A0A7W7I1D7"/>
<keyword evidence="2" id="KW-1185">Reference proteome</keyword>
<dbReference type="Proteomes" id="UP000578112">
    <property type="component" value="Unassembled WGS sequence"/>
</dbReference>
<gene>
    <name evidence="1" type="ORF">BJ971_005138</name>
</gene>
<reference evidence="1 2" key="1">
    <citation type="submission" date="2020-08" db="EMBL/GenBank/DDBJ databases">
        <title>Sequencing the genomes of 1000 actinobacteria strains.</title>
        <authorList>
            <person name="Klenk H.-P."/>
        </authorList>
    </citation>
    <scope>NUCLEOTIDE SEQUENCE [LARGE SCALE GENOMIC DNA]</scope>
    <source>
        <strain evidence="1 2">DSM 43149</strain>
    </source>
</reference>
<sequence>MQYYIVRPEVPGGLGEDTVMDYSGDQPRVTQLAYEFEGWLGDELITAHPAFAATTALADRFQQAGLTGFHTRAMRVTTSEDFDEMYPGRELPPFTELVIDGQAGVDDFAIDKANELVLSQRALDILNTTGPVDTEVEPLA</sequence>
<name>A0A7W7I1D7_9ACTN</name>
<dbReference type="RefSeq" id="WP_184995756.1">
    <property type="nucleotide sequence ID" value="NZ_BOMK01000003.1"/>
</dbReference>